<accession>A0ACB9W4C4</accession>
<dbReference type="Proteomes" id="UP001057452">
    <property type="component" value="Chromosome 19"/>
</dbReference>
<comment type="caution">
    <text evidence="1">The sequence shown here is derived from an EMBL/GenBank/DDBJ whole genome shotgun (WGS) entry which is preliminary data.</text>
</comment>
<evidence type="ECO:0000313" key="1">
    <source>
        <dbReference type="EMBL" id="KAI4807636.1"/>
    </source>
</evidence>
<gene>
    <name evidence="1" type="ORF">KUCAC02_027429</name>
</gene>
<reference evidence="1" key="1">
    <citation type="submission" date="2022-05" db="EMBL/GenBank/DDBJ databases">
        <title>Chromosome-level genome of Chaenocephalus aceratus.</title>
        <authorList>
            <person name="Park H."/>
        </authorList>
    </citation>
    <scope>NUCLEOTIDE SEQUENCE</scope>
    <source>
        <strain evidence="1">KU_202001</strain>
    </source>
</reference>
<evidence type="ECO:0000313" key="2">
    <source>
        <dbReference type="Proteomes" id="UP001057452"/>
    </source>
</evidence>
<name>A0ACB9W4C4_CHAAC</name>
<dbReference type="EMBL" id="CM043803">
    <property type="protein sequence ID" value="KAI4807636.1"/>
    <property type="molecule type" value="Genomic_DNA"/>
</dbReference>
<organism evidence="1 2">
    <name type="scientific">Chaenocephalus aceratus</name>
    <name type="common">Blackfin icefish</name>
    <name type="synonym">Chaenichthys aceratus</name>
    <dbReference type="NCBI Taxonomy" id="36190"/>
    <lineage>
        <taxon>Eukaryota</taxon>
        <taxon>Metazoa</taxon>
        <taxon>Chordata</taxon>
        <taxon>Craniata</taxon>
        <taxon>Vertebrata</taxon>
        <taxon>Euteleostomi</taxon>
        <taxon>Actinopterygii</taxon>
        <taxon>Neopterygii</taxon>
        <taxon>Teleostei</taxon>
        <taxon>Neoteleostei</taxon>
        <taxon>Acanthomorphata</taxon>
        <taxon>Eupercaria</taxon>
        <taxon>Perciformes</taxon>
        <taxon>Notothenioidei</taxon>
        <taxon>Channichthyidae</taxon>
        <taxon>Chaenocephalus</taxon>
    </lineage>
</organism>
<protein>
    <submittedName>
        <fullName evidence="1">Uncharacterized protein</fullName>
    </submittedName>
</protein>
<proteinExistence type="predicted"/>
<keyword evidence="2" id="KW-1185">Reference proteome</keyword>
<sequence>MGTIPNDIRRLLDDCELFVAEILQDEDLSVSAQKTRKVLLNNFAVVHRGNPQEFPFPSYFGDIPPVAAQDLGNVLKQGFLEKKRRDHSFFGSEWQKRWCVLNNSIFYYFGSDKDKQQKGSFHIMDYSVQLATNLRKDSKKMACFELFSQGRRVFQFTASSPQEAREWVDQIHFVLRDLRSTDHGQETGEVEEEDEDIYEVLPDEDFPDLTDESSEKNSKSDYANYYQGLWDCLPDEPDELSFQRGDLIYIISKEYNIHGWWVGELNGAVGIVPKDFMHPAYIL</sequence>